<dbReference type="FunFam" id="1.20.1740.10:FF:000042">
    <property type="entry name" value="Similar to amino acid transporter"/>
    <property type="match status" value="1"/>
</dbReference>
<accession>A0A0J0XBH7</accession>
<keyword evidence="2 6" id="KW-0812">Transmembrane</keyword>
<feature type="transmembrane region" description="Helical" evidence="6">
    <location>
        <begin position="405"/>
        <end position="424"/>
    </location>
</feature>
<dbReference type="InterPro" id="IPR050598">
    <property type="entry name" value="AminoAcid_Transporter"/>
</dbReference>
<evidence type="ECO:0000313" key="8">
    <source>
        <dbReference type="Proteomes" id="UP000053611"/>
    </source>
</evidence>
<evidence type="ECO:0000256" key="6">
    <source>
        <dbReference type="SAM" id="Phobius"/>
    </source>
</evidence>
<keyword evidence="3 6" id="KW-1133">Transmembrane helix</keyword>
<keyword evidence="8" id="KW-1185">Reference proteome</keyword>
<sequence>MVSSPSSIISRVLSPSSSASSPSLRALELEQGPLALERTNTISTLGGFEFEHALLPLSLSGEEQQQAEHKHVGLLQGMALVVGMQVGSGIFASPGVVVDSVGSVGASLVVWLVSGLLAWTGATSFAELGCAIPLSGGAQAYLAYSFGPLLSYLFTWSAVTTLKPGSGAIIALIFGEYVNRMIHQAVTGSSEAVVPEWTFKVTACIAVIVISALNLISPKAGTHSAVVLTAIKIGSLIFVGVLGLLYLIRNGAGESFARGSVFKGSSTNLSDYAIALYSGLWAFDGWDQCSFVGGEMTNPDRDLPRALHSSMTIVLILFLSANVSYFIALPPGVVASSNTVALDFGRATIGKLGSLVFSTLVAISCFGALNGSFYTTARLIYAAARDHFLPSVFAKLDARRRTPDYALALNAALTAFFIIFGGGFRKLVNFFSVTSWTWYLVTVLGLLYLRIKEPHLERPYKAWITTPIIFCMIAMFLLLMPIFAAPWEGLAAFVFMAAGVPMYYLTARSRSRQARGYSRVEGVEEEGGVGATLRDAYAAFLDDISRLLPARWAARLGPSAPPDREERRGMLERVEMAEL</sequence>
<feature type="transmembrane region" description="Helical" evidence="6">
    <location>
        <begin position="463"/>
        <end position="484"/>
    </location>
</feature>
<evidence type="ECO:0000256" key="2">
    <source>
        <dbReference type="ARBA" id="ARBA00022692"/>
    </source>
</evidence>
<dbReference type="GO" id="GO:0016020">
    <property type="term" value="C:membrane"/>
    <property type="evidence" value="ECO:0007669"/>
    <property type="project" value="UniProtKB-SubCell"/>
</dbReference>
<feature type="transmembrane region" description="Helical" evidence="6">
    <location>
        <begin position="348"/>
        <end position="369"/>
    </location>
</feature>
<dbReference type="EMBL" id="KQ087308">
    <property type="protein sequence ID" value="KLT38422.1"/>
    <property type="molecule type" value="Genomic_DNA"/>
</dbReference>
<dbReference type="STRING" id="879819.A0A0J0XBH7"/>
<evidence type="ECO:0000313" key="7">
    <source>
        <dbReference type="EMBL" id="KLT38422.1"/>
    </source>
</evidence>
<comment type="subcellular location">
    <subcellularLocation>
        <location evidence="1">Membrane</location>
        <topology evidence="1">Multi-pass membrane protein</topology>
    </subcellularLocation>
</comment>
<organism evidence="7 8">
    <name type="scientific">Cutaneotrichosporon oleaginosum</name>
    <dbReference type="NCBI Taxonomy" id="879819"/>
    <lineage>
        <taxon>Eukaryota</taxon>
        <taxon>Fungi</taxon>
        <taxon>Dikarya</taxon>
        <taxon>Basidiomycota</taxon>
        <taxon>Agaricomycotina</taxon>
        <taxon>Tremellomycetes</taxon>
        <taxon>Trichosporonales</taxon>
        <taxon>Trichosporonaceae</taxon>
        <taxon>Cutaneotrichosporon</taxon>
    </lineage>
</organism>
<feature type="transmembrane region" description="Helical" evidence="6">
    <location>
        <begin position="306"/>
        <end position="328"/>
    </location>
</feature>
<dbReference type="OrthoDB" id="5982228at2759"/>
<gene>
    <name evidence="7" type="ORF">CC85DRAFT_267195</name>
</gene>
<feature type="transmembrane region" description="Helical" evidence="6">
    <location>
        <begin position="72"/>
        <end position="92"/>
    </location>
</feature>
<dbReference type="RefSeq" id="XP_018274913.1">
    <property type="nucleotide sequence ID" value="XM_018421053.1"/>
</dbReference>
<evidence type="ECO:0000256" key="1">
    <source>
        <dbReference type="ARBA" id="ARBA00004141"/>
    </source>
</evidence>
<dbReference type="GeneID" id="28981656"/>
<dbReference type="Gene3D" id="1.20.1740.10">
    <property type="entry name" value="Amino acid/polyamine transporter I"/>
    <property type="match status" value="1"/>
</dbReference>
<reference evidence="7 8" key="1">
    <citation type="submission" date="2015-03" db="EMBL/GenBank/DDBJ databases">
        <title>Genomics and transcriptomics of the oil-accumulating basidiomycete yeast T. oleaginosus allow insights into substrate utilization and the diverse evolutionary trajectories of mating systems in fungi.</title>
        <authorList>
            <consortium name="DOE Joint Genome Institute"/>
            <person name="Kourist R."/>
            <person name="Kracht O."/>
            <person name="Bracharz F."/>
            <person name="Lipzen A."/>
            <person name="Nolan M."/>
            <person name="Ohm R."/>
            <person name="Grigoriev I."/>
            <person name="Sun S."/>
            <person name="Heitman J."/>
            <person name="Bruck T."/>
            <person name="Nowrousian M."/>
        </authorList>
    </citation>
    <scope>NUCLEOTIDE SEQUENCE [LARGE SCALE GENOMIC DNA]</scope>
    <source>
        <strain evidence="7 8">IBC0246</strain>
    </source>
</reference>
<feature type="region of interest" description="Disordered" evidence="5">
    <location>
        <begin position="1"/>
        <end position="20"/>
    </location>
</feature>
<feature type="transmembrane region" description="Helical" evidence="6">
    <location>
        <begin position="225"/>
        <end position="248"/>
    </location>
</feature>
<keyword evidence="4 6" id="KW-0472">Membrane</keyword>
<dbReference type="AlphaFoldDB" id="A0A0J0XBH7"/>
<feature type="transmembrane region" description="Helical" evidence="6">
    <location>
        <begin position="490"/>
        <end position="507"/>
    </location>
</feature>
<dbReference type="PANTHER" id="PTHR11785">
    <property type="entry name" value="AMINO ACID TRANSPORTER"/>
    <property type="match status" value="1"/>
</dbReference>
<name>A0A0J0XBH7_9TREE</name>
<dbReference type="Proteomes" id="UP000053611">
    <property type="component" value="Unassembled WGS sequence"/>
</dbReference>
<evidence type="ECO:0000256" key="5">
    <source>
        <dbReference type="SAM" id="MobiDB-lite"/>
    </source>
</evidence>
<dbReference type="GO" id="GO:0015179">
    <property type="term" value="F:L-amino acid transmembrane transporter activity"/>
    <property type="evidence" value="ECO:0007669"/>
    <property type="project" value="TreeGrafter"/>
</dbReference>
<feature type="transmembrane region" description="Helical" evidence="6">
    <location>
        <begin position="194"/>
        <end position="213"/>
    </location>
</feature>
<dbReference type="PANTHER" id="PTHR11785:SF512">
    <property type="entry name" value="SOBREMESA, ISOFORM B"/>
    <property type="match status" value="1"/>
</dbReference>
<dbReference type="Pfam" id="PF13520">
    <property type="entry name" value="AA_permease_2"/>
    <property type="match status" value="1"/>
</dbReference>
<feature type="transmembrane region" description="Helical" evidence="6">
    <location>
        <begin position="104"/>
        <end position="128"/>
    </location>
</feature>
<protein>
    <submittedName>
        <fullName evidence="7">Putative L-methionine porter</fullName>
    </submittedName>
</protein>
<evidence type="ECO:0000256" key="3">
    <source>
        <dbReference type="ARBA" id="ARBA00022989"/>
    </source>
</evidence>
<proteinExistence type="predicted"/>
<feature type="transmembrane region" description="Helical" evidence="6">
    <location>
        <begin position="430"/>
        <end position="451"/>
    </location>
</feature>
<dbReference type="InterPro" id="IPR002293">
    <property type="entry name" value="AA/rel_permease1"/>
</dbReference>
<evidence type="ECO:0000256" key="4">
    <source>
        <dbReference type="ARBA" id="ARBA00023136"/>
    </source>
</evidence>